<evidence type="ECO:0000313" key="2">
    <source>
        <dbReference type="Proteomes" id="UP000053105"/>
    </source>
</evidence>
<evidence type="ECO:0000313" key="1">
    <source>
        <dbReference type="EMBL" id="KOX77203.1"/>
    </source>
</evidence>
<accession>A0A0M9A6Y8</accession>
<proteinExistence type="predicted"/>
<sequence>MSVHTHRRTIIIICAGGEEPVSGRQRLLGLWQFETRFLAERSLTKTRCHDKPVEPSRECLATPPWLELVKDDRQLCRWKIRGRKWNIVQPSSRPISLRDRSSSKSSFRVK</sequence>
<dbReference type="EMBL" id="KQ435735">
    <property type="protein sequence ID" value="KOX77203.1"/>
    <property type="molecule type" value="Genomic_DNA"/>
</dbReference>
<dbReference type="Proteomes" id="UP000053105">
    <property type="component" value="Unassembled WGS sequence"/>
</dbReference>
<dbReference type="AlphaFoldDB" id="A0A0M9A6Y8"/>
<gene>
    <name evidence="1" type="ORF">WN51_10293</name>
</gene>
<protein>
    <submittedName>
        <fullName evidence="1">Uncharacterized protein</fullName>
    </submittedName>
</protein>
<organism evidence="1 2">
    <name type="scientific">Melipona quadrifasciata</name>
    <dbReference type="NCBI Taxonomy" id="166423"/>
    <lineage>
        <taxon>Eukaryota</taxon>
        <taxon>Metazoa</taxon>
        <taxon>Ecdysozoa</taxon>
        <taxon>Arthropoda</taxon>
        <taxon>Hexapoda</taxon>
        <taxon>Insecta</taxon>
        <taxon>Pterygota</taxon>
        <taxon>Neoptera</taxon>
        <taxon>Endopterygota</taxon>
        <taxon>Hymenoptera</taxon>
        <taxon>Apocrita</taxon>
        <taxon>Aculeata</taxon>
        <taxon>Apoidea</taxon>
        <taxon>Anthophila</taxon>
        <taxon>Apidae</taxon>
        <taxon>Melipona</taxon>
    </lineage>
</organism>
<reference evidence="1 2" key="1">
    <citation type="submission" date="2015-07" db="EMBL/GenBank/DDBJ databases">
        <title>The genome of Melipona quadrifasciata.</title>
        <authorList>
            <person name="Pan H."/>
            <person name="Kapheim K."/>
        </authorList>
    </citation>
    <scope>NUCLEOTIDE SEQUENCE [LARGE SCALE GENOMIC DNA]</scope>
    <source>
        <strain evidence="1">0111107301</strain>
        <tissue evidence="1">Whole body</tissue>
    </source>
</reference>
<keyword evidence="2" id="KW-1185">Reference proteome</keyword>
<name>A0A0M9A6Y8_9HYME</name>